<sequence length="227" mass="25395">SMLIVGLSGGIATGKTTVSSIFEREGIPVIDADRIAREVVEPGEAAWHAIRAEFGAEYFDDANGGVMNREKVGKLIFNDAEKRRRLNAITHPAVRKRMFYQAFMHFITGASVVVLDTPLLFEVGYDRILSRTICVWCNEEQELERLIARDNMSEADAKSRMGAQMNIEEKKKRATILLDNTGTKEELEAQVLDLISTLRSSWTPTVIRATLATVMVGIVSLVGWRFF</sequence>
<evidence type="ECO:0008006" key="6">
    <source>
        <dbReference type="Google" id="ProtNLM"/>
    </source>
</evidence>
<dbReference type="HAMAP" id="MF_00376">
    <property type="entry name" value="Dephospho_CoA_kinase"/>
    <property type="match status" value="1"/>
</dbReference>
<keyword evidence="3" id="KW-0472">Membrane</keyword>
<dbReference type="GO" id="GO:0005524">
    <property type="term" value="F:ATP binding"/>
    <property type="evidence" value="ECO:0007669"/>
    <property type="project" value="UniProtKB-KW"/>
</dbReference>
<dbReference type="SUPFAM" id="SSF52540">
    <property type="entry name" value="P-loop containing nucleoside triphosphate hydrolases"/>
    <property type="match status" value="1"/>
</dbReference>
<keyword evidence="3" id="KW-1133">Transmembrane helix</keyword>
<dbReference type="GO" id="GO:0015937">
    <property type="term" value="P:coenzyme A biosynthetic process"/>
    <property type="evidence" value="ECO:0007669"/>
    <property type="project" value="InterPro"/>
</dbReference>
<dbReference type="AlphaFoldDB" id="A0AAV5T7D9"/>
<dbReference type="Pfam" id="PF01121">
    <property type="entry name" value="CoaE"/>
    <property type="match status" value="1"/>
</dbReference>
<feature type="transmembrane region" description="Helical" evidence="3">
    <location>
        <begin position="206"/>
        <end position="226"/>
    </location>
</feature>
<dbReference type="Gene3D" id="3.40.50.300">
    <property type="entry name" value="P-loop containing nucleotide triphosphate hydrolases"/>
    <property type="match status" value="1"/>
</dbReference>
<dbReference type="InterPro" id="IPR001977">
    <property type="entry name" value="Depp_CoAkinase"/>
</dbReference>
<evidence type="ECO:0000256" key="1">
    <source>
        <dbReference type="ARBA" id="ARBA00022741"/>
    </source>
</evidence>
<keyword evidence="1" id="KW-0547">Nucleotide-binding</keyword>
<proteinExistence type="inferred from homology"/>
<dbReference type="Proteomes" id="UP001432027">
    <property type="component" value="Unassembled WGS sequence"/>
</dbReference>
<keyword evidence="2" id="KW-0067">ATP-binding</keyword>
<dbReference type="FunFam" id="3.40.50.300:FF:002606">
    <property type="entry name" value="Dephospho-CoA kinase 2"/>
    <property type="match status" value="1"/>
</dbReference>
<name>A0AAV5T7D9_9BILA</name>
<evidence type="ECO:0000313" key="5">
    <source>
        <dbReference type="Proteomes" id="UP001432027"/>
    </source>
</evidence>
<dbReference type="GO" id="GO:0004140">
    <property type="term" value="F:dephospho-CoA kinase activity"/>
    <property type="evidence" value="ECO:0007669"/>
    <property type="project" value="InterPro"/>
</dbReference>
<gene>
    <name evidence="4" type="ORF">PENTCL1PPCAC_13671</name>
</gene>
<dbReference type="NCBIfam" id="TIGR00152">
    <property type="entry name" value="dephospho-CoA kinase"/>
    <property type="match status" value="1"/>
</dbReference>
<comment type="caution">
    <text evidence="4">The sequence shown here is derived from an EMBL/GenBank/DDBJ whole genome shotgun (WGS) entry which is preliminary data.</text>
</comment>
<evidence type="ECO:0000313" key="4">
    <source>
        <dbReference type="EMBL" id="GMS91496.1"/>
    </source>
</evidence>
<accession>A0AAV5T7D9</accession>
<dbReference type="PROSITE" id="PS51219">
    <property type="entry name" value="DPCK"/>
    <property type="match status" value="1"/>
</dbReference>
<dbReference type="PANTHER" id="PTHR10695:SF46">
    <property type="entry name" value="BIFUNCTIONAL COENZYME A SYNTHASE-RELATED"/>
    <property type="match status" value="1"/>
</dbReference>
<keyword evidence="5" id="KW-1185">Reference proteome</keyword>
<protein>
    <recommendedName>
        <fullName evidence="6">Dephospho-CoA kinase</fullName>
    </recommendedName>
</protein>
<reference evidence="4" key="1">
    <citation type="submission" date="2023-10" db="EMBL/GenBank/DDBJ databases">
        <title>Genome assembly of Pristionchus species.</title>
        <authorList>
            <person name="Yoshida K."/>
            <person name="Sommer R.J."/>
        </authorList>
    </citation>
    <scope>NUCLEOTIDE SEQUENCE</scope>
    <source>
        <strain evidence="4">RS0144</strain>
    </source>
</reference>
<evidence type="ECO:0000256" key="3">
    <source>
        <dbReference type="SAM" id="Phobius"/>
    </source>
</evidence>
<dbReference type="PANTHER" id="PTHR10695">
    <property type="entry name" value="DEPHOSPHO-COA KINASE-RELATED"/>
    <property type="match status" value="1"/>
</dbReference>
<dbReference type="InterPro" id="IPR027417">
    <property type="entry name" value="P-loop_NTPase"/>
</dbReference>
<organism evidence="4 5">
    <name type="scientific">Pristionchus entomophagus</name>
    <dbReference type="NCBI Taxonomy" id="358040"/>
    <lineage>
        <taxon>Eukaryota</taxon>
        <taxon>Metazoa</taxon>
        <taxon>Ecdysozoa</taxon>
        <taxon>Nematoda</taxon>
        <taxon>Chromadorea</taxon>
        <taxon>Rhabditida</taxon>
        <taxon>Rhabditina</taxon>
        <taxon>Diplogasteromorpha</taxon>
        <taxon>Diplogasteroidea</taxon>
        <taxon>Neodiplogasteridae</taxon>
        <taxon>Pristionchus</taxon>
    </lineage>
</organism>
<evidence type="ECO:0000256" key="2">
    <source>
        <dbReference type="ARBA" id="ARBA00022840"/>
    </source>
</evidence>
<feature type="non-terminal residue" evidence="4">
    <location>
        <position position="1"/>
    </location>
</feature>
<dbReference type="EMBL" id="BTSX01000003">
    <property type="protein sequence ID" value="GMS91496.1"/>
    <property type="molecule type" value="Genomic_DNA"/>
</dbReference>
<dbReference type="CDD" id="cd02022">
    <property type="entry name" value="DPCK"/>
    <property type="match status" value="1"/>
</dbReference>
<keyword evidence="3" id="KW-0812">Transmembrane</keyword>